<evidence type="ECO:0000313" key="1">
    <source>
        <dbReference type="EMBL" id="KAF1998004.1"/>
    </source>
</evidence>
<dbReference type="EMBL" id="ML977607">
    <property type="protein sequence ID" value="KAF1998004.1"/>
    <property type="molecule type" value="Genomic_DNA"/>
</dbReference>
<gene>
    <name evidence="1" type="ORF">P154DRAFT_524324</name>
</gene>
<dbReference type="OrthoDB" id="3684889at2759"/>
<keyword evidence="2" id="KW-1185">Reference proteome</keyword>
<sequence length="198" mass="23144">MDLESQKVQVELALREHDKWNNTMDFSTREMNRMLAAIEKIKLQQLGFRRHRISCEANVQHQLSIYAKALCLELCNQVHAYFPREIRDLVYYALLPIHSLDSRLSISDVQSRVQSFKVIHRLNPDFIGKRLFVELVEVYYKRLILKIVGPSSTWGTFRLRDPFGPRTAPGKLINRIVFLIRSEELGAWKAFPENMGLS</sequence>
<dbReference type="Proteomes" id="UP000799779">
    <property type="component" value="Unassembled WGS sequence"/>
</dbReference>
<name>A0A6A5WAS8_9PLEO</name>
<reference evidence="1" key="1">
    <citation type="journal article" date="2020" name="Stud. Mycol.">
        <title>101 Dothideomycetes genomes: a test case for predicting lifestyles and emergence of pathogens.</title>
        <authorList>
            <person name="Haridas S."/>
            <person name="Albert R."/>
            <person name="Binder M."/>
            <person name="Bloem J."/>
            <person name="Labutti K."/>
            <person name="Salamov A."/>
            <person name="Andreopoulos B."/>
            <person name="Baker S."/>
            <person name="Barry K."/>
            <person name="Bills G."/>
            <person name="Bluhm B."/>
            <person name="Cannon C."/>
            <person name="Castanera R."/>
            <person name="Culley D."/>
            <person name="Daum C."/>
            <person name="Ezra D."/>
            <person name="Gonzalez J."/>
            <person name="Henrissat B."/>
            <person name="Kuo A."/>
            <person name="Liang C."/>
            <person name="Lipzen A."/>
            <person name="Lutzoni F."/>
            <person name="Magnuson J."/>
            <person name="Mondo S."/>
            <person name="Nolan M."/>
            <person name="Ohm R."/>
            <person name="Pangilinan J."/>
            <person name="Park H.-J."/>
            <person name="Ramirez L."/>
            <person name="Alfaro M."/>
            <person name="Sun H."/>
            <person name="Tritt A."/>
            <person name="Yoshinaga Y."/>
            <person name="Zwiers L.-H."/>
            <person name="Turgeon B."/>
            <person name="Goodwin S."/>
            <person name="Spatafora J."/>
            <person name="Crous P."/>
            <person name="Grigoriev I."/>
        </authorList>
    </citation>
    <scope>NUCLEOTIDE SEQUENCE</scope>
    <source>
        <strain evidence="1">CBS 123094</strain>
    </source>
</reference>
<organism evidence="1 2">
    <name type="scientific">Amniculicola lignicola CBS 123094</name>
    <dbReference type="NCBI Taxonomy" id="1392246"/>
    <lineage>
        <taxon>Eukaryota</taxon>
        <taxon>Fungi</taxon>
        <taxon>Dikarya</taxon>
        <taxon>Ascomycota</taxon>
        <taxon>Pezizomycotina</taxon>
        <taxon>Dothideomycetes</taxon>
        <taxon>Pleosporomycetidae</taxon>
        <taxon>Pleosporales</taxon>
        <taxon>Amniculicolaceae</taxon>
        <taxon>Amniculicola</taxon>
    </lineage>
</organism>
<accession>A0A6A5WAS8</accession>
<dbReference type="AlphaFoldDB" id="A0A6A5WAS8"/>
<proteinExistence type="predicted"/>
<protein>
    <submittedName>
        <fullName evidence="1">Uncharacterized protein</fullName>
    </submittedName>
</protein>
<evidence type="ECO:0000313" key="2">
    <source>
        <dbReference type="Proteomes" id="UP000799779"/>
    </source>
</evidence>